<dbReference type="AlphaFoldDB" id="A0A3B1D2D8"/>
<evidence type="ECO:0008006" key="3">
    <source>
        <dbReference type="Google" id="ProtNLM"/>
    </source>
</evidence>
<feature type="transmembrane region" description="Helical" evidence="1">
    <location>
        <begin position="166"/>
        <end position="188"/>
    </location>
</feature>
<dbReference type="PANTHER" id="PTHR43471:SF10">
    <property type="entry name" value="SLL1107 PROTEIN"/>
    <property type="match status" value="1"/>
</dbReference>
<name>A0A3B1D2D8_9ZZZZ</name>
<dbReference type="PANTHER" id="PTHR43471">
    <property type="entry name" value="ABC TRANSPORTER PERMEASE"/>
    <property type="match status" value="1"/>
</dbReference>
<feature type="transmembrane region" description="Helical" evidence="1">
    <location>
        <begin position="397"/>
        <end position="417"/>
    </location>
</feature>
<dbReference type="EMBL" id="UOGL01000096">
    <property type="protein sequence ID" value="VAX37056.1"/>
    <property type="molecule type" value="Genomic_DNA"/>
</dbReference>
<reference evidence="2" key="1">
    <citation type="submission" date="2018-06" db="EMBL/GenBank/DDBJ databases">
        <authorList>
            <person name="Zhirakovskaya E."/>
        </authorList>
    </citation>
    <scope>NUCLEOTIDE SEQUENCE</scope>
</reference>
<accession>A0A3B1D2D8</accession>
<feature type="transmembrane region" description="Helical" evidence="1">
    <location>
        <begin position="113"/>
        <end position="139"/>
    </location>
</feature>
<keyword evidence="1" id="KW-0812">Transmembrane</keyword>
<feature type="transmembrane region" description="Helical" evidence="1">
    <location>
        <begin position="17"/>
        <end position="38"/>
    </location>
</feature>
<feature type="transmembrane region" description="Helical" evidence="1">
    <location>
        <begin position="533"/>
        <end position="555"/>
    </location>
</feature>
<protein>
    <recommendedName>
        <fullName evidence="3">ABC transporter permease</fullName>
    </recommendedName>
</protein>
<sequence>MEYDPVLFEIVPALMEWLAVFASLFVVGTVIAFLASFIHYGTDGPIRFINGLGTSLFEIVTPAPRRIFALATLTFREAIRNKILLVFVLFAILFMFAGWFMSSSKGRPDLEVAINVSFVLKVISILVMIVLLLLSCWGIPADIKARSLHTVVTKPVTYMEIILGRFFGYLSVGTVILLIMAGIGYTWILRQTPNSVEKEYLICRVPEYGNLSFIDTFGRPAKKGINVGDIWEYRSFIQGGSKARAIWVFEDVSKDDLVTVKKYDKVKKKDVVVGQFLQLESRFGVFRTHKGNINKGVIFRYTLLNDKGTKTEDDDLKVPLTNLESNEFKEQVTSIPLTIKYRLNTKKTKNKEYTANLFDDLVSDGKLIVEVECSEGGQNIGMGKADLFIRTPDKPFWIGYSKAILSIWLMLMLVVALGVSASTFAKGPVATLAVVSFVIVGLVAYEHLDHTVKDWKAGKLQGGGAIESVHRIVTHKNPSTKIEDGTGKKVMKTADIPLFYLLQGMSKIIPNLSKFKAIEWVSKGYDVPWRTSLFHAIAITAGFSFPALLLGFFSLKYRELESK</sequence>
<organism evidence="2">
    <name type="scientific">hydrothermal vent metagenome</name>
    <dbReference type="NCBI Taxonomy" id="652676"/>
    <lineage>
        <taxon>unclassified sequences</taxon>
        <taxon>metagenomes</taxon>
        <taxon>ecological metagenomes</taxon>
    </lineage>
</organism>
<evidence type="ECO:0000256" key="1">
    <source>
        <dbReference type="SAM" id="Phobius"/>
    </source>
</evidence>
<feature type="transmembrane region" description="Helical" evidence="1">
    <location>
        <begin position="429"/>
        <end position="445"/>
    </location>
</feature>
<feature type="transmembrane region" description="Helical" evidence="1">
    <location>
        <begin position="83"/>
        <end position="101"/>
    </location>
</feature>
<evidence type="ECO:0000313" key="2">
    <source>
        <dbReference type="EMBL" id="VAX37056.1"/>
    </source>
</evidence>
<proteinExistence type="predicted"/>
<gene>
    <name evidence="2" type="ORF">MNBD_PLANCTO02-1468</name>
</gene>
<keyword evidence="1" id="KW-0472">Membrane</keyword>
<keyword evidence="1" id="KW-1133">Transmembrane helix</keyword>